<evidence type="ECO:0000256" key="1">
    <source>
        <dbReference type="ARBA" id="ARBA00009580"/>
    </source>
</evidence>
<reference evidence="4" key="1">
    <citation type="journal article" date="2019" name="Int. J. Syst. Evol. Microbiol.">
        <title>The Global Catalogue of Microorganisms (GCM) 10K type strain sequencing project: providing services to taxonomists for standard genome sequencing and annotation.</title>
        <authorList>
            <consortium name="The Broad Institute Genomics Platform"/>
            <consortium name="The Broad Institute Genome Sequencing Center for Infectious Disease"/>
            <person name="Wu L."/>
            <person name="Ma J."/>
        </authorList>
    </citation>
    <scope>NUCLEOTIDE SEQUENCE [LARGE SCALE GENOMIC DNA]</scope>
    <source>
        <strain evidence="4">JCM 16227</strain>
    </source>
</reference>
<sequence length="300" mass="31642">MSRIRFVLRHPGRWCIIGPVSSSIRRRRLAALALSAALSVTALSVTVVVPTASSPALAAPAAASPVATAAVTNSAITPGREIGLEGTSNTRTLEGYRAADGRHVNGLVLRSDNLSRLTASDISALRARGLATVIDLRTGIERAVQPDRRVPGTRQVSADVLGQVSPLSLIDVASAYPEFVTDANARAQLRTAVLEIAKTAKTGRTTLFHCSAGKDRTGWVAAILLTVLGVDRATIEADYLASNHYRRASATDPINGVDISMLNSAFAAADRVYGSMDGYLRKGLRLTGEDVDSLRSSLLS</sequence>
<keyword evidence="4" id="KW-1185">Reference proteome</keyword>
<feature type="domain" description="Tyrosine specific protein phosphatases" evidence="2">
    <location>
        <begin position="191"/>
        <end position="231"/>
    </location>
</feature>
<evidence type="ECO:0000259" key="2">
    <source>
        <dbReference type="PROSITE" id="PS50056"/>
    </source>
</evidence>
<evidence type="ECO:0000313" key="3">
    <source>
        <dbReference type="EMBL" id="GAA2373793.1"/>
    </source>
</evidence>
<dbReference type="InterPro" id="IPR016130">
    <property type="entry name" value="Tyr_Pase_AS"/>
</dbReference>
<dbReference type="InterPro" id="IPR026893">
    <property type="entry name" value="Tyr/Ser_Pase_IphP-type"/>
</dbReference>
<proteinExistence type="inferred from homology"/>
<dbReference type="PROSITE" id="PS00383">
    <property type="entry name" value="TYR_PHOSPHATASE_1"/>
    <property type="match status" value="1"/>
</dbReference>
<organism evidence="3 4">
    <name type="scientific">Gordonia cholesterolivorans</name>
    <dbReference type="NCBI Taxonomy" id="559625"/>
    <lineage>
        <taxon>Bacteria</taxon>
        <taxon>Bacillati</taxon>
        <taxon>Actinomycetota</taxon>
        <taxon>Actinomycetes</taxon>
        <taxon>Mycobacteriales</taxon>
        <taxon>Gordoniaceae</taxon>
        <taxon>Gordonia</taxon>
    </lineage>
</organism>
<accession>A0ABP5UBS9</accession>
<dbReference type="Proteomes" id="UP001501170">
    <property type="component" value="Unassembled WGS sequence"/>
</dbReference>
<dbReference type="SUPFAM" id="SSF52799">
    <property type="entry name" value="(Phosphotyrosine protein) phosphatases II"/>
    <property type="match status" value="1"/>
</dbReference>
<dbReference type="Gene3D" id="3.90.190.10">
    <property type="entry name" value="Protein tyrosine phosphatase superfamily"/>
    <property type="match status" value="1"/>
</dbReference>
<dbReference type="Pfam" id="PF13350">
    <property type="entry name" value="Y_phosphatase3"/>
    <property type="match status" value="1"/>
</dbReference>
<dbReference type="InterPro" id="IPR000387">
    <property type="entry name" value="Tyr_Pase_dom"/>
</dbReference>
<comment type="caution">
    <text evidence="3">The sequence shown here is derived from an EMBL/GenBank/DDBJ whole genome shotgun (WGS) entry which is preliminary data.</text>
</comment>
<dbReference type="PROSITE" id="PS50056">
    <property type="entry name" value="TYR_PHOSPHATASE_2"/>
    <property type="match status" value="1"/>
</dbReference>
<protein>
    <submittedName>
        <fullName evidence="3">Tyrosine/lipid phosphatase LipA</fullName>
    </submittedName>
</protein>
<dbReference type="PANTHER" id="PTHR31126">
    <property type="entry name" value="TYROSINE-PROTEIN PHOSPHATASE"/>
    <property type="match status" value="1"/>
</dbReference>
<dbReference type="EMBL" id="BAAARB010000004">
    <property type="protein sequence ID" value="GAA2373793.1"/>
    <property type="molecule type" value="Genomic_DNA"/>
</dbReference>
<name>A0ABP5UBS9_9ACTN</name>
<comment type="similarity">
    <text evidence="1">Belongs to the protein-tyrosine phosphatase family.</text>
</comment>
<dbReference type="PANTHER" id="PTHR31126:SF1">
    <property type="entry name" value="TYROSINE SPECIFIC PROTEIN PHOSPHATASES DOMAIN-CONTAINING PROTEIN"/>
    <property type="match status" value="1"/>
</dbReference>
<gene>
    <name evidence="3" type="primary">lipA_1</name>
    <name evidence="3" type="ORF">GCM10009855_11280</name>
</gene>
<dbReference type="InterPro" id="IPR029021">
    <property type="entry name" value="Prot-tyrosine_phosphatase-like"/>
</dbReference>
<evidence type="ECO:0000313" key="4">
    <source>
        <dbReference type="Proteomes" id="UP001501170"/>
    </source>
</evidence>